<evidence type="ECO:0000313" key="2">
    <source>
        <dbReference type="EMBL" id="KAK5908902.1"/>
    </source>
</evidence>
<dbReference type="EMBL" id="JAURVH010001529">
    <property type="protein sequence ID" value="KAK5908902.1"/>
    <property type="molecule type" value="Genomic_DNA"/>
</dbReference>
<evidence type="ECO:0000313" key="3">
    <source>
        <dbReference type="Proteomes" id="UP001331515"/>
    </source>
</evidence>
<feature type="chain" id="PRO_5042876584" evidence="1">
    <location>
        <begin position="22"/>
        <end position="272"/>
    </location>
</feature>
<dbReference type="Proteomes" id="UP001331515">
    <property type="component" value="Unassembled WGS sequence"/>
</dbReference>
<comment type="caution">
    <text evidence="2">The sequence shown here is derived from an EMBL/GenBank/DDBJ whole genome shotgun (WGS) entry which is preliminary data.</text>
</comment>
<accession>A0AAN8HBC4</accession>
<keyword evidence="1" id="KW-0732">Signal</keyword>
<organism evidence="2 3">
    <name type="scientific">Champsocephalus gunnari</name>
    <name type="common">Mackerel icefish</name>
    <dbReference type="NCBI Taxonomy" id="52237"/>
    <lineage>
        <taxon>Eukaryota</taxon>
        <taxon>Metazoa</taxon>
        <taxon>Chordata</taxon>
        <taxon>Craniata</taxon>
        <taxon>Vertebrata</taxon>
        <taxon>Euteleostomi</taxon>
        <taxon>Actinopterygii</taxon>
        <taxon>Neopterygii</taxon>
        <taxon>Teleostei</taxon>
        <taxon>Neoteleostei</taxon>
        <taxon>Acanthomorphata</taxon>
        <taxon>Eupercaria</taxon>
        <taxon>Perciformes</taxon>
        <taxon>Notothenioidei</taxon>
        <taxon>Channichthyidae</taxon>
        <taxon>Champsocephalus</taxon>
    </lineage>
</organism>
<gene>
    <name evidence="2" type="ORF">CgunFtcFv8_016920</name>
</gene>
<keyword evidence="3" id="KW-1185">Reference proteome</keyword>
<dbReference type="AlphaFoldDB" id="A0AAN8HBC4"/>
<reference evidence="2 3" key="1">
    <citation type="journal article" date="2023" name="Mol. Biol. Evol.">
        <title>Genomics of Secondarily Temperate Adaptation in the Only Non-Antarctic Icefish.</title>
        <authorList>
            <person name="Rivera-Colon A.G."/>
            <person name="Rayamajhi N."/>
            <person name="Minhas B.F."/>
            <person name="Madrigal G."/>
            <person name="Bilyk K.T."/>
            <person name="Yoon V."/>
            <person name="Hune M."/>
            <person name="Gregory S."/>
            <person name="Cheng C.H.C."/>
            <person name="Catchen J.M."/>
        </authorList>
    </citation>
    <scope>NUCLEOTIDE SEQUENCE [LARGE SCALE GENOMIC DNA]</scope>
    <source>
        <tissue evidence="2">White muscle</tissue>
    </source>
</reference>
<proteinExistence type="predicted"/>
<feature type="signal peptide" evidence="1">
    <location>
        <begin position="1"/>
        <end position="21"/>
    </location>
</feature>
<evidence type="ECO:0000256" key="1">
    <source>
        <dbReference type="SAM" id="SignalP"/>
    </source>
</evidence>
<sequence>MALQGALMWICSLAVLSSCAAQDETSRCRYNSLTSKLKEAVELGDSLLLSWSPEERAGLLLNLRNLKDKLSTLQLRVLSSCAAQDETSRCRYNSLTSKLKEAVECGDSLLLSWSPEEIAGLLLNLRNLTDKLSTLQLRECQGAAPPQCPPAEVPEDGGLLCTTVSDKRYCKPMCNHGYDFSFLRRSRVHEECSKPTGFKWQSQFIGGNKLAVCIKAHIQVSGAASAYFSEAQDCLTTKSNSSLIESLMRGFMSELRSADVQGEAENSCLLCG</sequence>
<protein>
    <submittedName>
        <fullName evidence="2">Uncharacterized protein</fullName>
    </submittedName>
</protein>
<name>A0AAN8HBC4_CHAGU</name>